<dbReference type="HOGENOM" id="CLU_1389379_0_0_6"/>
<dbReference type="EMBL" id="CP006566">
    <property type="protein sequence ID" value="AGP46861.1"/>
    <property type="molecule type" value="Genomic_DNA"/>
</dbReference>
<evidence type="ECO:0000313" key="1">
    <source>
        <dbReference type="EMBL" id="AGP46861.1"/>
    </source>
</evidence>
<protein>
    <submittedName>
        <fullName evidence="1">Uncharacterized protein</fullName>
    </submittedName>
</protein>
<evidence type="ECO:0000313" key="2">
    <source>
        <dbReference type="Proteomes" id="UP000014900"/>
    </source>
</evidence>
<dbReference type="KEGG" id="sry:M621_05775"/>
<gene>
    <name evidence="1" type="ORF">M621_05775</name>
</gene>
<reference evidence="1 2" key="1">
    <citation type="journal article" date="2013" name="Genome Announc.">
        <title>Genome Sequence of Serratia plymuthica Strain S13, an Endophyte with Germination- and Plant-Growth-Promoting Activity from the Flower of Styrian Oil Pumpkin.</title>
        <authorList>
            <person name="Muller H."/>
            <person name="Furnkranz M."/>
            <person name="Grube M."/>
            <person name="Berg G."/>
        </authorList>
    </citation>
    <scope>NUCLEOTIDE SEQUENCE [LARGE SCALE GENOMIC DNA]</scope>
    <source>
        <strain evidence="1">S13</strain>
    </source>
</reference>
<dbReference type="AlphaFoldDB" id="S4YQD6"/>
<dbReference type="eggNOG" id="ENOG5031P9Y">
    <property type="taxonomic scope" value="Bacteria"/>
</dbReference>
<accession>S4YQD6</accession>
<dbReference type="Proteomes" id="UP000014900">
    <property type="component" value="Chromosome"/>
</dbReference>
<organism evidence="1 2">
    <name type="scientific">Serratia plymuthica S13</name>
    <dbReference type="NCBI Taxonomy" id="1348660"/>
    <lineage>
        <taxon>Bacteria</taxon>
        <taxon>Pseudomonadati</taxon>
        <taxon>Pseudomonadota</taxon>
        <taxon>Gammaproteobacteria</taxon>
        <taxon>Enterobacterales</taxon>
        <taxon>Yersiniaceae</taxon>
        <taxon>Serratia</taxon>
    </lineage>
</organism>
<sequence>MLMNQNRQDYLRQLAVFIVCSLPKEDLLKSEDKMKKSLLTLIEIIILASVFIGKVYAEVSVTAANTGELAGNWAGKKWNYVSGHVLWREQNDSAVHVSCTAVLDCALAVGTVNDGKFYPRYGFVTVGRGATWEDAYSIWRYQHGTEIAFKYPEPVARLSANGICTLIGLYWGTDEDGGYQNWLPVPGSHCAPISRS</sequence>
<proteinExistence type="predicted"/>
<name>S4YQD6_SERPL</name>